<reference evidence="2" key="1">
    <citation type="submission" date="2020-02" db="EMBL/GenBank/DDBJ databases">
        <authorList>
            <person name="Meier V. D."/>
        </authorList>
    </citation>
    <scope>NUCLEOTIDE SEQUENCE</scope>
    <source>
        <strain evidence="2">AVDCRST_MAG20</strain>
    </source>
</reference>
<feature type="non-terminal residue" evidence="2">
    <location>
        <position position="175"/>
    </location>
</feature>
<dbReference type="AlphaFoldDB" id="A0A6J4I8S7"/>
<feature type="compositionally biased region" description="Basic residues" evidence="1">
    <location>
        <begin position="39"/>
        <end position="48"/>
    </location>
</feature>
<proteinExistence type="predicted"/>
<gene>
    <name evidence="2" type="ORF">AVDCRST_MAG20-1957</name>
</gene>
<organism evidence="2">
    <name type="scientific">uncultured Acidimicrobiales bacterium</name>
    <dbReference type="NCBI Taxonomy" id="310071"/>
    <lineage>
        <taxon>Bacteria</taxon>
        <taxon>Bacillati</taxon>
        <taxon>Actinomycetota</taxon>
        <taxon>Acidimicrobiia</taxon>
        <taxon>Acidimicrobiales</taxon>
        <taxon>environmental samples</taxon>
    </lineage>
</organism>
<feature type="region of interest" description="Disordered" evidence="1">
    <location>
        <begin position="1"/>
        <end position="175"/>
    </location>
</feature>
<accession>A0A6J4I8S7</accession>
<protein>
    <submittedName>
        <fullName evidence="2">Uncharacterized protein</fullName>
    </submittedName>
</protein>
<feature type="compositionally biased region" description="Basic residues" evidence="1">
    <location>
        <begin position="100"/>
        <end position="111"/>
    </location>
</feature>
<dbReference type="EMBL" id="CADCSY010000087">
    <property type="protein sequence ID" value="CAA9245546.1"/>
    <property type="molecule type" value="Genomic_DNA"/>
</dbReference>
<feature type="non-terminal residue" evidence="2">
    <location>
        <position position="1"/>
    </location>
</feature>
<evidence type="ECO:0000256" key="1">
    <source>
        <dbReference type="SAM" id="MobiDB-lite"/>
    </source>
</evidence>
<feature type="compositionally biased region" description="Basic and acidic residues" evidence="1">
    <location>
        <begin position="112"/>
        <end position="121"/>
    </location>
</feature>
<evidence type="ECO:0000313" key="2">
    <source>
        <dbReference type="EMBL" id="CAA9245546.1"/>
    </source>
</evidence>
<sequence length="175" mass="18871">AARAPLGGLAQRLPAVGHRRPHRRRERGALRLLPDPHERRARRGHLRRVAGGAVPRHPQRLPLRERAPPRPAPPPRGRPGGPRGRRGGRAVGCPADGGRSRRGRLRPRRAERRGQPREGGRRRGPGPPAPPRGAEVGRRQQLRHRAGRGAGPARGARHLLRAPPGRLAAGGGAAV</sequence>
<name>A0A6J4I8S7_9ACTN</name>
<feature type="compositionally biased region" description="Basic residues" evidence="1">
    <location>
        <begin position="17"/>
        <end position="26"/>
    </location>
</feature>